<dbReference type="GO" id="GO:0001073">
    <property type="term" value="F:transcription antitermination factor activity, DNA binding"/>
    <property type="evidence" value="ECO:0007669"/>
    <property type="project" value="UniProtKB-UniRule"/>
</dbReference>
<gene>
    <name evidence="4" type="primary">rfaH</name>
    <name evidence="6" type="ORF">SAMN05660652_01962</name>
</gene>
<dbReference type="InterPro" id="IPR006645">
    <property type="entry name" value="NGN-like_dom"/>
</dbReference>
<dbReference type="STRING" id="83767.SAMN05660652_01962"/>
<evidence type="ECO:0000256" key="3">
    <source>
        <dbReference type="ARBA" id="ARBA00023163"/>
    </source>
</evidence>
<dbReference type="GO" id="GO:0006354">
    <property type="term" value="P:DNA-templated transcription elongation"/>
    <property type="evidence" value="ECO:0007669"/>
    <property type="project" value="InterPro"/>
</dbReference>
<name>A0A1G8DWP0_9RHOO</name>
<keyword evidence="2 4" id="KW-0805">Transcription regulation</keyword>
<dbReference type="Proteomes" id="UP000198607">
    <property type="component" value="Unassembled WGS sequence"/>
</dbReference>
<dbReference type="PANTHER" id="PTHR30265:SF7">
    <property type="entry name" value="TRANSCRIPTION ANTITERMINATION PROTEIN RFAH"/>
    <property type="match status" value="1"/>
</dbReference>
<evidence type="ECO:0000256" key="2">
    <source>
        <dbReference type="ARBA" id="ARBA00023015"/>
    </source>
</evidence>
<proteinExistence type="inferred from homology"/>
<dbReference type="GO" id="GO:0005829">
    <property type="term" value="C:cytosol"/>
    <property type="evidence" value="ECO:0007669"/>
    <property type="project" value="TreeGrafter"/>
</dbReference>
<evidence type="ECO:0000259" key="5">
    <source>
        <dbReference type="SMART" id="SM00738"/>
    </source>
</evidence>
<dbReference type="NCBIfam" id="NF006534">
    <property type="entry name" value="PRK09014.1"/>
    <property type="match status" value="1"/>
</dbReference>
<keyword evidence="4" id="KW-0238">DNA-binding</keyword>
<evidence type="ECO:0000313" key="7">
    <source>
        <dbReference type="Proteomes" id="UP000198607"/>
    </source>
</evidence>
<dbReference type="SMART" id="SM00738">
    <property type="entry name" value="NGN"/>
    <property type="match status" value="1"/>
</dbReference>
<comment type="subunit">
    <text evidence="4">Interacts with both the nontemplate DNA and the RNA polymerase (RNAP).</text>
</comment>
<comment type="function">
    <text evidence="4">Enhances distal genes transcription elongation in a specialized subset of operons that encode extracytoplasmic components.</text>
</comment>
<dbReference type="Pfam" id="PF02357">
    <property type="entry name" value="NusG"/>
    <property type="match status" value="1"/>
</dbReference>
<keyword evidence="7" id="KW-1185">Reference proteome</keyword>
<reference evidence="6 7" key="1">
    <citation type="submission" date="2016-10" db="EMBL/GenBank/DDBJ databases">
        <authorList>
            <person name="de Groot N.N."/>
        </authorList>
    </citation>
    <scope>NUCLEOTIDE SEQUENCE [LARGE SCALE GENOMIC DNA]</scope>
    <source>
        <strain evidence="6 7">DSM 5885</strain>
    </source>
</reference>
<dbReference type="NCBIfam" id="TIGR01955">
    <property type="entry name" value="RfaH"/>
    <property type="match status" value="1"/>
</dbReference>
<keyword evidence="1 4" id="KW-0889">Transcription antitermination</keyword>
<dbReference type="HAMAP" id="MF_00951">
    <property type="entry name" value="RfaH"/>
    <property type="match status" value="1"/>
</dbReference>
<dbReference type="CDD" id="cd09892">
    <property type="entry name" value="NGN_SP_RfaH"/>
    <property type="match status" value="1"/>
</dbReference>
<keyword evidence="3 4" id="KW-0804">Transcription</keyword>
<dbReference type="SUPFAM" id="SSF82679">
    <property type="entry name" value="N-utilization substance G protein NusG, N-terminal domain"/>
    <property type="match status" value="1"/>
</dbReference>
<dbReference type="OrthoDB" id="9790639at2"/>
<dbReference type="AlphaFoldDB" id="A0A1G8DWP0"/>
<dbReference type="InterPro" id="IPR036735">
    <property type="entry name" value="NGN_dom_sf"/>
</dbReference>
<organism evidence="6 7">
    <name type="scientific">Propionivibrio dicarboxylicus</name>
    <dbReference type="NCBI Taxonomy" id="83767"/>
    <lineage>
        <taxon>Bacteria</taxon>
        <taxon>Pseudomonadati</taxon>
        <taxon>Pseudomonadota</taxon>
        <taxon>Betaproteobacteria</taxon>
        <taxon>Rhodocyclales</taxon>
        <taxon>Rhodocyclaceae</taxon>
        <taxon>Propionivibrio</taxon>
    </lineage>
</organism>
<dbReference type="InterPro" id="IPR043425">
    <property type="entry name" value="NusG-like"/>
</dbReference>
<evidence type="ECO:0000256" key="4">
    <source>
        <dbReference type="HAMAP-Rule" id="MF_00951"/>
    </source>
</evidence>
<feature type="domain" description="NusG-like N-terminal" evidence="5">
    <location>
        <begin position="1"/>
        <end position="101"/>
    </location>
</feature>
<evidence type="ECO:0000313" key="6">
    <source>
        <dbReference type="EMBL" id="SDH61860.1"/>
    </source>
</evidence>
<accession>A0A1G8DWP0</accession>
<evidence type="ECO:0000256" key="1">
    <source>
        <dbReference type="ARBA" id="ARBA00022814"/>
    </source>
</evidence>
<dbReference type="EMBL" id="FNCY01000007">
    <property type="protein sequence ID" value="SDH61860.1"/>
    <property type="molecule type" value="Genomic_DNA"/>
</dbReference>
<comment type="similarity">
    <text evidence="4">Belongs to the RfaH family.</text>
</comment>
<dbReference type="GO" id="GO:0003677">
    <property type="term" value="F:DNA binding"/>
    <property type="evidence" value="ECO:0007669"/>
    <property type="project" value="UniProtKB-UniRule"/>
</dbReference>
<protein>
    <recommendedName>
        <fullName evidence="4">Transcription antitermination protein RfaH</fullName>
    </recommendedName>
</protein>
<dbReference type="PANTHER" id="PTHR30265">
    <property type="entry name" value="RHO-INTERACTING TRANSCRIPTION TERMINATION FACTOR NUSG"/>
    <property type="match status" value="1"/>
</dbReference>
<dbReference type="RefSeq" id="WP_091937091.1">
    <property type="nucleotide sequence ID" value="NZ_FNCY01000007.1"/>
</dbReference>
<dbReference type="InterPro" id="IPR010215">
    <property type="entry name" value="Transcription_antiterm_RfaH"/>
</dbReference>
<sequence length="165" mass="18465">MHWYLVHTKPKQEKCALENLVRQGYQCYLPTLPCEKICRGALALSEEPLFPRYLFIHLGLDDSAKSWGPIRSTKGVSRLVSFGTSPAKVHDTLIDHLKAHEADVHTTPARIFSPGERVCLTEVPFAGIEGIYQMADGERRVMVLIELMSRPVSVRVAPTALRKVG</sequence>
<dbReference type="Gene3D" id="3.30.70.940">
    <property type="entry name" value="NusG, N-terminal domain"/>
    <property type="match status" value="1"/>
</dbReference>